<gene>
    <name evidence="2" type="ORF">SAMN05216210_0020</name>
</gene>
<evidence type="ECO:0000259" key="1">
    <source>
        <dbReference type="Pfam" id="PF04994"/>
    </source>
</evidence>
<keyword evidence="3" id="KW-1185">Reference proteome</keyword>
<organism evidence="2 3">
    <name type="scientific">Halopseudomonas salegens</name>
    <dbReference type="NCBI Taxonomy" id="1434072"/>
    <lineage>
        <taxon>Bacteria</taxon>
        <taxon>Pseudomonadati</taxon>
        <taxon>Pseudomonadota</taxon>
        <taxon>Gammaproteobacteria</taxon>
        <taxon>Pseudomonadales</taxon>
        <taxon>Pseudomonadaceae</taxon>
        <taxon>Halopseudomonas</taxon>
    </lineage>
</organism>
<dbReference type="AlphaFoldDB" id="A0A1H2DW91"/>
<evidence type="ECO:0000313" key="3">
    <source>
        <dbReference type="Proteomes" id="UP000243924"/>
    </source>
</evidence>
<protein>
    <submittedName>
        <fullName evidence="2">TfoX C-terminal domain-containing protein</fullName>
    </submittedName>
</protein>
<dbReference type="STRING" id="1434072.SAMN05216210_0020"/>
<dbReference type="InterPro" id="IPR007077">
    <property type="entry name" value="TfoX_C"/>
</dbReference>
<dbReference type="Gene3D" id="1.10.150.20">
    <property type="entry name" value="5' to 3' exonuclease, C-terminal subdomain"/>
    <property type="match status" value="1"/>
</dbReference>
<dbReference type="InterPro" id="IPR047525">
    <property type="entry name" value="TfoX-like"/>
</dbReference>
<proteinExistence type="predicted"/>
<dbReference type="PANTHER" id="PTHR36121:SF1">
    <property type="entry name" value="PROTEIN SXY"/>
    <property type="match status" value="1"/>
</dbReference>
<sequence length="95" mass="10742">MNQDELLTLRNLGKTSAQWLHASGIHNADQLRQLGPVGAYLHVRNRGFRASRALLFAIAGALQNVHWNDLDADYKSRLLQQLELAESGQPQRIQR</sequence>
<evidence type="ECO:0000313" key="2">
    <source>
        <dbReference type="EMBL" id="SDT87103.1"/>
    </source>
</evidence>
<dbReference type="Pfam" id="PF04994">
    <property type="entry name" value="TfoX_C"/>
    <property type="match status" value="1"/>
</dbReference>
<reference evidence="3" key="1">
    <citation type="submission" date="2016-10" db="EMBL/GenBank/DDBJ databases">
        <authorList>
            <person name="Varghese N."/>
            <person name="Submissions S."/>
        </authorList>
    </citation>
    <scope>NUCLEOTIDE SEQUENCE [LARGE SCALE GENOMIC DNA]</scope>
    <source>
        <strain evidence="3">CECT 8338</strain>
    </source>
</reference>
<dbReference type="EMBL" id="LT629787">
    <property type="protein sequence ID" value="SDT87103.1"/>
    <property type="molecule type" value="Genomic_DNA"/>
</dbReference>
<dbReference type="PANTHER" id="PTHR36121">
    <property type="entry name" value="PROTEIN SXY"/>
    <property type="match status" value="1"/>
</dbReference>
<dbReference type="Proteomes" id="UP000243924">
    <property type="component" value="Chromosome I"/>
</dbReference>
<dbReference type="OrthoDB" id="1034776at2"/>
<dbReference type="RefSeq" id="WP_092382969.1">
    <property type="nucleotide sequence ID" value="NZ_LT629787.1"/>
</dbReference>
<accession>A0A1H2DW91</accession>
<name>A0A1H2DW91_9GAMM</name>
<feature type="domain" description="TfoX C-terminal" evidence="1">
    <location>
        <begin position="3"/>
        <end position="82"/>
    </location>
</feature>